<dbReference type="InterPro" id="IPR051257">
    <property type="entry name" value="Diverse_CBS-Domain"/>
</dbReference>
<feature type="domain" description="CBS" evidence="3">
    <location>
        <begin position="7"/>
        <end position="64"/>
    </location>
</feature>
<dbReference type="PANTHER" id="PTHR43080:SF2">
    <property type="entry name" value="CBS DOMAIN-CONTAINING PROTEIN"/>
    <property type="match status" value="1"/>
</dbReference>
<dbReference type="RefSeq" id="WP_193534380.1">
    <property type="nucleotide sequence ID" value="NZ_JADCLJ010000006.1"/>
</dbReference>
<dbReference type="EMBL" id="JADCLJ010000006">
    <property type="protein sequence ID" value="MBE4906842.1"/>
    <property type="molecule type" value="Genomic_DNA"/>
</dbReference>
<evidence type="ECO:0000256" key="1">
    <source>
        <dbReference type="ARBA" id="ARBA00023122"/>
    </source>
</evidence>
<accession>A0ABR9QEB9</accession>
<organism evidence="4 5">
    <name type="scientific">Litchfieldia luteola</name>
    <dbReference type="NCBI Taxonomy" id="682179"/>
    <lineage>
        <taxon>Bacteria</taxon>
        <taxon>Bacillati</taxon>
        <taxon>Bacillota</taxon>
        <taxon>Bacilli</taxon>
        <taxon>Bacillales</taxon>
        <taxon>Bacillaceae</taxon>
        <taxon>Litchfieldia</taxon>
    </lineage>
</organism>
<dbReference type="Proteomes" id="UP001516662">
    <property type="component" value="Unassembled WGS sequence"/>
</dbReference>
<name>A0ABR9QEB9_9BACI</name>
<dbReference type="PANTHER" id="PTHR43080">
    <property type="entry name" value="CBS DOMAIN-CONTAINING PROTEIN CBSX3, MITOCHONDRIAL"/>
    <property type="match status" value="1"/>
</dbReference>
<gene>
    <name evidence="4" type="ORF">IMZ08_02060</name>
</gene>
<protein>
    <submittedName>
        <fullName evidence="4">CBS domain-containing protein</fullName>
    </submittedName>
</protein>
<comment type="caution">
    <text evidence="4">The sequence shown here is derived from an EMBL/GenBank/DDBJ whole genome shotgun (WGS) entry which is preliminary data.</text>
</comment>
<keyword evidence="1 2" id="KW-0129">CBS domain</keyword>
<evidence type="ECO:0000256" key="2">
    <source>
        <dbReference type="PROSITE-ProRule" id="PRU00703"/>
    </source>
</evidence>
<dbReference type="Gene3D" id="3.10.580.10">
    <property type="entry name" value="CBS-domain"/>
    <property type="match status" value="1"/>
</dbReference>
<keyword evidence="5" id="KW-1185">Reference proteome</keyword>
<dbReference type="Pfam" id="PF00571">
    <property type="entry name" value="CBS"/>
    <property type="match status" value="2"/>
</dbReference>
<dbReference type="InterPro" id="IPR046342">
    <property type="entry name" value="CBS_dom_sf"/>
</dbReference>
<proteinExistence type="predicted"/>
<dbReference type="PROSITE" id="PS51371">
    <property type="entry name" value="CBS"/>
    <property type="match status" value="2"/>
</dbReference>
<evidence type="ECO:0000313" key="5">
    <source>
        <dbReference type="Proteomes" id="UP001516662"/>
    </source>
</evidence>
<reference evidence="4 5" key="1">
    <citation type="submission" date="2020-10" db="EMBL/GenBank/DDBJ databases">
        <title>Bacillus sp. HD4P25, an endophyte from a halophyte.</title>
        <authorList>
            <person name="Sun J.-Q."/>
        </authorList>
    </citation>
    <scope>NUCLEOTIDE SEQUENCE [LARGE SCALE GENOMIC DNA]</scope>
    <source>
        <strain evidence="4 5">YIM 93174</strain>
    </source>
</reference>
<feature type="domain" description="CBS" evidence="3">
    <location>
        <begin position="71"/>
        <end position="127"/>
    </location>
</feature>
<evidence type="ECO:0000259" key="3">
    <source>
        <dbReference type="PROSITE" id="PS51371"/>
    </source>
</evidence>
<evidence type="ECO:0000313" key="4">
    <source>
        <dbReference type="EMBL" id="MBE4906842.1"/>
    </source>
</evidence>
<dbReference type="CDD" id="cd04622">
    <property type="entry name" value="CBS_pair_HRP1_like"/>
    <property type="match status" value="1"/>
</dbReference>
<sequence>MSVRELMTENVATVTPSQTIQEAASIMSEYNVGSVPVVENGQLKGIVTDRDIIIRSTAQGMGSSTPVSHVMSSNLVQGSPSMSVEEATSLMSQNQIRRLPIVENNNLVGIVALGDIATNHTFDHEAEQALTNISEPSTPQI</sequence>
<dbReference type="SUPFAM" id="SSF54631">
    <property type="entry name" value="CBS-domain pair"/>
    <property type="match status" value="1"/>
</dbReference>
<dbReference type="SMART" id="SM00116">
    <property type="entry name" value="CBS"/>
    <property type="match status" value="2"/>
</dbReference>
<dbReference type="InterPro" id="IPR000644">
    <property type="entry name" value="CBS_dom"/>
</dbReference>